<comment type="subcellular location">
    <subcellularLocation>
        <location evidence="1">Cell envelope</location>
    </subcellularLocation>
</comment>
<sequence length="266" mass="28039">MGAALLLSGCAGDGSRQVSTGAMKLSAAEAVLQSSQKTGQADSFKADLTVTDARSGAHVQATGRFRLRPELTFSAQLQKAEGAGPAGAGGQAIYTGGVLYAKVPQLARFTADGKPWVKVDVAQAGRRAGVDVAGLVEQVQRVDPAEQTKMFTASKDVRRVGEETVDGVRTVHYTGTVTVREALDRLDPDARQRVSRWFPQGASDEKIAFDLWADADQLPRKIVSKGASGDTGSVTVRYSDYGKSFSVNPPPADQVGELPLTGLFGN</sequence>
<keyword evidence="3" id="KW-0472">Membrane</keyword>
<dbReference type="Proteomes" id="UP001500266">
    <property type="component" value="Unassembled WGS sequence"/>
</dbReference>
<reference evidence="5" key="1">
    <citation type="journal article" date="2019" name="Int. J. Syst. Evol. Microbiol.">
        <title>The Global Catalogue of Microorganisms (GCM) 10K type strain sequencing project: providing services to taxonomists for standard genome sequencing and annotation.</title>
        <authorList>
            <consortium name="The Broad Institute Genomics Platform"/>
            <consortium name="The Broad Institute Genome Sequencing Center for Infectious Disease"/>
            <person name="Wu L."/>
            <person name="Ma J."/>
        </authorList>
    </citation>
    <scope>NUCLEOTIDE SEQUENCE [LARGE SCALE GENOMIC DNA]</scope>
    <source>
        <strain evidence="5">JCM 17316</strain>
    </source>
</reference>
<organism evidence="4 5">
    <name type="scientific">Actinomadura keratinilytica</name>
    <dbReference type="NCBI Taxonomy" id="547461"/>
    <lineage>
        <taxon>Bacteria</taxon>
        <taxon>Bacillati</taxon>
        <taxon>Actinomycetota</taxon>
        <taxon>Actinomycetes</taxon>
        <taxon>Streptosporangiales</taxon>
        <taxon>Thermomonosporaceae</taxon>
        <taxon>Actinomadura</taxon>
    </lineage>
</organism>
<accession>A0ABP7YQB7</accession>
<evidence type="ECO:0000256" key="1">
    <source>
        <dbReference type="ARBA" id="ARBA00004196"/>
    </source>
</evidence>
<dbReference type="Gene3D" id="2.50.20.20">
    <property type="match status" value="1"/>
</dbReference>
<evidence type="ECO:0000256" key="3">
    <source>
        <dbReference type="ARBA" id="ARBA00022475"/>
    </source>
</evidence>
<dbReference type="InterPro" id="IPR029046">
    <property type="entry name" value="LolA/LolB/LppX"/>
</dbReference>
<protein>
    <recommendedName>
        <fullName evidence="6">LppX_LprAFG lipoprotein</fullName>
    </recommendedName>
</protein>
<name>A0ABP7YQB7_9ACTN</name>
<keyword evidence="3" id="KW-1003">Cell membrane</keyword>
<proteinExistence type="inferred from homology"/>
<dbReference type="EMBL" id="BAABDO010000030">
    <property type="protein sequence ID" value="GAA4139640.1"/>
    <property type="molecule type" value="Genomic_DNA"/>
</dbReference>
<keyword evidence="5" id="KW-1185">Reference proteome</keyword>
<comment type="similarity">
    <text evidence="2">Belongs to the LppX/LprAFG lipoprotein family.</text>
</comment>
<evidence type="ECO:0000313" key="4">
    <source>
        <dbReference type="EMBL" id="GAA4139640.1"/>
    </source>
</evidence>
<dbReference type="Pfam" id="PF07161">
    <property type="entry name" value="LppX_LprAFG"/>
    <property type="match status" value="1"/>
</dbReference>
<dbReference type="InterPro" id="IPR009830">
    <property type="entry name" value="LppX/LprAFG"/>
</dbReference>
<evidence type="ECO:0000256" key="2">
    <source>
        <dbReference type="ARBA" id="ARBA00009194"/>
    </source>
</evidence>
<evidence type="ECO:0000313" key="5">
    <source>
        <dbReference type="Proteomes" id="UP001500266"/>
    </source>
</evidence>
<gene>
    <name evidence="4" type="ORF">GCM10022416_26100</name>
</gene>
<evidence type="ECO:0008006" key="6">
    <source>
        <dbReference type="Google" id="ProtNLM"/>
    </source>
</evidence>
<comment type="caution">
    <text evidence="4">The sequence shown here is derived from an EMBL/GenBank/DDBJ whole genome shotgun (WGS) entry which is preliminary data.</text>
</comment>
<dbReference type="SUPFAM" id="SSF89392">
    <property type="entry name" value="Prokaryotic lipoproteins and lipoprotein localization factors"/>
    <property type="match status" value="1"/>
</dbReference>